<evidence type="ECO:0000313" key="1">
    <source>
        <dbReference type="EMBL" id="GFO28434.1"/>
    </source>
</evidence>
<protein>
    <submittedName>
        <fullName evidence="1">Uncharacterized protein</fullName>
    </submittedName>
</protein>
<organism evidence="1 2">
    <name type="scientific">Plakobranchus ocellatus</name>
    <dbReference type="NCBI Taxonomy" id="259542"/>
    <lineage>
        <taxon>Eukaryota</taxon>
        <taxon>Metazoa</taxon>
        <taxon>Spiralia</taxon>
        <taxon>Lophotrochozoa</taxon>
        <taxon>Mollusca</taxon>
        <taxon>Gastropoda</taxon>
        <taxon>Heterobranchia</taxon>
        <taxon>Euthyneura</taxon>
        <taxon>Panpulmonata</taxon>
        <taxon>Sacoglossa</taxon>
        <taxon>Placobranchoidea</taxon>
        <taxon>Plakobranchidae</taxon>
        <taxon>Plakobranchus</taxon>
    </lineage>
</organism>
<dbReference type="AlphaFoldDB" id="A0AAV4CBH4"/>
<evidence type="ECO:0000313" key="2">
    <source>
        <dbReference type="Proteomes" id="UP000735302"/>
    </source>
</evidence>
<dbReference type="EMBL" id="BLXT01006043">
    <property type="protein sequence ID" value="GFO28434.1"/>
    <property type="molecule type" value="Genomic_DNA"/>
</dbReference>
<comment type="caution">
    <text evidence="1">The sequence shown here is derived from an EMBL/GenBank/DDBJ whole genome shotgun (WGS) entry which is preliminary data.</text>
</comment>
<reference evidence="1 2" key="1">
    <citation type="journal article" date="2021" name="Elife">
        <title>Chloroplast acquisition without the gene transfer in kleptoplastic sea slugs, Plakobranchus ocellatus.</title>
        <authorList>
            <person name="Maeda T."/>
            <person name="Takahashi S."/>
            <person name="Yoshida T."/>
            <person name="Shimamura S."/>
            <person name="Takaki Y."/>
            <person name="Nagai Y."/>
            <person name="Toyoda A."/>
            <person name="Suzuki Y."/>
            <person name="Arimoto A."/>
            <person name="Ishii H."/>
            <person name="Satoh N."/>
            <person name="Nishiyama T."/>
            <person name="Hasebe M."/>
            <person name="Maruyama T."/>
            <person name="Minagawa J."/>
            <person name="Obokata J."/>
            <person name="Shigenobu S."/>
        </authorList>
    </citation>
    <scope>NUCLEOTIDE SEQUENCE [LARGE SCALE GENOMIC DNA]</scope>
</reference>
<proteinExistence type="predicted"/>
<keyword evidence="2" id="KW-1185">Reference proteome</keyword>
<accession>A0AAV4CBH4</accession>
<sequence>MCFLFQSPGLKKRDPPNMRRRLVFLTRALQCPLSLIGHLVQKILPRLTLASLPFYFATPRQKLSIQRRLTAKWSEDSLNAETERKREEKSIHATASSKAEMPLQKIKFFQIQRKGRTLFDCFCSCKCESVGCGRYLTFDGVRRRRAKC</sequence>
<dbReference type="Proteomes" id="UP000735302">
    <property type="component" value="Unassembled WGS sequence"/>
</dbReference>
<name>A0AAV4CBH4_9GAST</name>
<gene>
    <name evidence="1" type="ORF">PoB_005493900</name>
</gene>